<dbReference type="EMBL" id="SNXR01000018">
    <property type="protein sequence ID" value="TDP57605.1"/>
    <property type="molecule type" value="Genomic_DNA"/>
</dbReference>
<protein>
    <submittedName>
        <fullName evidence="1">Uncharacterized protein</fullName>
    </submittedName>
</protein>
<accession>A0A4R6Q6E9</accession>
<proteinExistence type="predicted"/>
<dbReference type="PROSITE" id="PS51257">
    <property type="entry name" value="PROKAR_LIPOPROTEIN"/>
    <property type="match status" value="1"/>
</dbReference>
<dbReference type="AlphaFoldDB" id="A0A4R6Q6E9"/>
<reference evidence="1 2" key="1">
    <citation type="submission" date="2019-03" db="EMBL/GenBank/DDBJ databases">
        <title>Genomic Encyclopedia of Archaeal and Bacterial Type Strains, Phase II (KMG-II): from individual species to whole genera.</title>
        <authorList>
            <person name="Goeker M."/>
        </authorList>
    </citation>
    <scope>NUCLEOTIDE SEQUENCE [LARGE SCALE GENOMIC DNA]</scope>
    <source>
        <strain evidence="1 2">DSM 25687</strain>
    </source>
</reference>
<dbReference type="Proteomes" id="UP000295260">
    <property type="component" value="Unassembled WGS sequence"/>
</dbReference>
<evidence type="ECO:0000313" key="2">
    <source>
        <dbReference type="Proteomes" id="UP000295260"/>
    </source>
</evidence>
<organism evidence="1 2">
    <name type="scientific">Flavobacterium dankookense</name>
    <dbReference type="NCBI Taxonomy" id="706186"/>
    <lineage>
        <taxon>Bacteria</taxon>
        <taxon>Pseudomonadati</taxon>
        <taxon>Bacteroidota</taxon>
        <taxon>Flavobacteriia</taxon>
        <taxon>Flavobacteriales</taxon>
        <taxon>Flavobacteriaceae</taxon>
        <taxon>Flavobacterium</taxon>
    </lineage>
</organism>
<keyword evidence="2" id="KW-1185">Reference proteome</keyword>
<comment type="caution">
    <text evidence="1">The sequence shown here is derived from an EMBL/GenBank/DDBJ whole genome shotgun (WGS) entry which is preliminary data.</text>
</comment>
<sequence length="80" mass="8840">MKCSNLGVLLFSVMVLVSCKKEEEVKEVENVTTETIEKETVIIRDTVEVAKPEEKKGTSVKVSGDGVELNSKDIDVDIKK</sequence>
<gene>
    <name evidence="1" type="ORF">BC748_2819</name>
</gene>
<dbReference type="RefSeq" id="WP_133534007.1">
    <property type="nucleotide sequence ID" value="NZ_SNXR01000018.1"/>
</dbReference>
<name>A0A4R6Q6E9_9FLAO</name>
<evidence type="ECO:0000313" key="1">
    <source>
        <dbReference type="EMBL" id="TDP57605.1"/>
    </source>
</evidence>